<dbReference type="Proteomes" id="UP000466692">
    <property type="component" value="Unassembled WGS sequence"/>
</dbReference>
<proteinExistence type="predicted"/>
<reference evidence="1" key="1">
    <citation type="submission" date="2019-11" db="EMBL/GenBank/DDBJ databases">
        <title>Genome sequences of 17 halophilic strains isolated from different environments.</title>
        <authorList>
            <person name="Furrow R.E."/>
        </authorList>
    </citation>
    <scope>NUCLEOTIDE SEQUENCE</scope>
    <source>
        <strain evidence="1">22510_22_Filter</strain>
    </source>
</reference>
<evidence type="ECO:0000313" key="1">
    <source>
        <dbReference type="EMBL" id="MYL53618.1"/>
    </source>
</evidence>
<name>A0ACC7VF87_9BACI</name>
<keyword evidence="2" id="KW-1185">Reference proteome</keyword>
<evidence type="ECO:0000313" key="2">
    <source>
        <dbReference type="Proteomes" id="UP000466692"/>
    </source>
</evidence>
<dbReference type="EMBL" id="WMEU01000002">
    <property type="protein sequence ID" value="MYL53618.1"/>
    <property type="molecule type" value="Genomic_DNA"/>
</dbReference>
<accession>A0ACC7VF87</accession>
<comment type="caution">
    <text evidence="1">The sequence shown here is derived from an EMBL/GenBank/DDBJ whole genome shotgun (WGS) entry which is preliminary data.</text>
</comment>
<sequence length="96" mass="10463">MVLTDCNISIGKSGEVEKSEIIVDQDEVEQLDVTLHLGAGMLMVESGTNKWVEGNILYSSNKNKPQISYQLDNGTGQVGIKDPKNVDLNIGDQVNE</sequence>
<gene>
    <name evidence="1" type="ORF">GLW08_09745</name>
</gene>
<protein>
    <submittedName>
        <fullName evidence="1">Uncharacterized protein</fullName>
    </submittedName>
</protein>
<organism evidence="1 2">
    <name type="scientific">Pontibacillus yanchengensis</name>
    <dbReference type="NCBI Taxonomy" id="462910"/>
    <lineage>
        <taxon>Bacteria</taxon>
        <taxon>Bacillati</taxon>
        <taxon>Bacillota</taxon>
        <taxon>Bacilli</taxon>
        <taxon>Bacillales</taxon>
        <taxon>Bacillaceae</taxon>
        <taxon>Pontibacillus</taxon>
    </lineage>
</organism>